<feature type="domain" description="Gamma-glutamylcyclotransferase AIG2-like" evidence="2">
    <location>
        <begin position="2"/>
        <end position="97"/>
    </location>
</feature>
<dbReference type="AlphaFoldDB" id="A0A9W9HXI0"/>
<dbReference type="RefSeq" id="XP_056541169.1">
    <property type="nucleotide sequence ID" value="XM_056688740.1"/>
</dbReference>
<evidence type="ECO:0000313" key="4">
    <source>
        <dbReference type="Proteomes" id="UP001149163"/>
    </source>
</evidence>
<name>A0A9W9HXI0_9EURO</name>
<reference evidence="3" key="1">
    <citation type="submission" date="2022-11" db="EMBL/GenBank/DDBJ databases">
        <authorList>
            <person name="Petersen C."/>
        </authorList>
    </citation>
    <scope>NUCLEOTIDE SEQUENCE</scope>
    <source>
        <strain evidence="3">IBT 26290</strain>
    </source>
</reference>
<protein>
    <recommendedName>
        <fullName evidence="2">Gamma-glutamylcyclotransferase AIG2-like domain-containing protein</fullName>
    </recommendedName>
</protein>
<accession>A0A9W9HXI0</accession>
<reference evidence="3" key="2">
    <citation type="journal article" date="2023" name="IMA Fungus">
        <title>Comparative genomic study of the Penicillium genus elucidates a diverse pangenome and 15 lateral gene transfer events.</title>
        <authorList>
            <person name="Petersen C."/>
            <person name="Sorensen T."/>
            <person name="Nielsen M.R."/>
            <person name="Sondergaard T.E."/>
            <person name="Sorensen J.L."/>
            <person name="Fitzpatrick D.A."/>
            <person name="Frisvad J.C."/>
            <person name="Nielsen K.L."/>
        </authorList>
    </citation>
    <scope>NUCLEOTIDE SEQUENCE</scope>
    <source>
        <strain evidence="3">IBT 26290</strain>
    </source>
</reference>
<feature type="region of interest" description="Disordered" evidence="1">
    <location>
        <begin position="129"/>
        <end position="156"/>
    </location>
</feature>
<keyword evidence="4" id="KW-1185">Reference proteome</keyword>
<dbReference type="InterPro" id="IPR009288">
    <property type="entry name" value="AIG2-like_dom"/>
</dbReference>
<evidence type="ECO:0000313" key="3">
    <source>
        <dbReference type="EMBL" id="KAJ5159611.1"/>
    </source>
</evidence>
<dbReference type="EMBL" id="JAPQKN010000004">
    <property type="protein sequence ID" value="KAJ5159611.1"/>
    <property type="molecule type" value="Genomic_DNA"/>
</dbReference>
<gene>
    <name evidence="3" type="ORF">N7482_006615</name>
</gene>
<dbReference type="Gene3D" id="3.10.490.10">
    <property type="entry name" value="Gamma-glutamyl cyclotransferase-like"/>
    <property type="match status" value="1"/>
</dbReference>
<evidence type="ECO:0000259" key="2">
    <source>
        <dbReference type="Pfam" id="PF06094"/>
    </source>
</evidence>
<dbReference type="GeneID" id="81427916"/>
<organism evidence="3 4">
    <name type="scientific">Penicillium canariense</name>
    <dbReference type="NCBI Taxonomy" id="189055"/>
    <lineage>
        <taxon>Eukaryota</taxon>
        <taxon>Fungi</taxon>
        <taxon>Dikarya</taxon>
        <taxon>Ascomycota</taxon>
        <taxon>Pezizomycotina</taxon>
        <taxon>Eurotiomycetes</taxon>
        <taxon>Eurotiomycetidae</taxon>
        <taxon>Eurotiales</taxon>
        <taxon>Aspergillaceae</taxon>
        <taxon>Penicillium</taxon>
    </lineage>
</organism>
<proteinExistence type="predicted"/>
<sequence>MTKAVLYGYKLYQISEDSTPVIAPSDDSASAVDGMLVFNLDESKRNGISELESGLTHLKIIQAELTCKHKFAVIDAGVFVWSGSVDGLIPIESTFWEPTKFVISSFYGTIKESIYRSANDVLDSEKEKLGNDTWAKSCRSERGPISNPSSDDYEIV</sequence>
<comment type="caution">
    <text evidence="3">The sequence shown here is derived from an EMBL/GenBank/DDBJ whole genome shotgun (WGS) entry which is preliminary data.</text>
</comment>
<dbReference type="OrthoDB" id="1044435at2759"/>
<evidence type="ECO:0000256" key="1">
    <source>
        <dbReference type="SAM" id="MobiDB-lite"/>
    </source>
</evidence>
<dbReference type="Pfam" id="PF06094">
    <property type="entry name" value="GGACT"/>
    <property type="match status" value="1"/>
</dbReference>
<dbReference type="Proteomes" id="UP001149163">
    <property type="component" value="Unassembled WGS sequence"/>
</dbReference>